<evidence type="ECO:0000256" key="1">
    <source>
        <dbReference type="SAM" id="MobiDB-lite"/>
    </source>
</evidence>
<dbReference type="Proteomes" id="UP000815677">
    <property type="component" value="Unassembled WGS sequence"/>
</dbReference>
<organism evidence="2 3">
    <name type="scientific">Mycena chlorophos</name>
    <name type="common">Agaric fungus</name>
    <name type="synonym">Agaricus chlorophos</name>
    <dbReference type="NCBI Taxonomy" id="658473"/>
    <lineage>
        <taxon>Eukaryota</taxon>
        <taxon>Fungi</taxon>
        <taxon>Dikarya</taxon>
        <taxon>Basidiomycota</taxon>
        <taxon>Agaricomycotina</taxon>
        <taxon>Agaricomycetes</taxon>
        <taxon>Agaricomycetidae</taxon>
        <taxon>Agaricales</taxon>
        <taxon>Marasmiineae</taxon>
        <taxon>Mycenaceae</taxon>
        <taxon>Mycena</taxon>
    </lineage>
</organism>
<dbReference type="EMBL" id="DF845807">
    <property type="protein sequence ID" value="GAT49745.1"/>
    <property type="molecule type" value="Genomic_DNA"/>
</dbReference>
<sequence length="499" mass="56240">MTLASTTIASRSDASSLFFTTLCAAFEPPQPPRRRVPDETQQTIPLELPVDWSKPEPPPSNSPRRTKSLPKNFPRATLAKPIYTPPKEWEWTTGLPFEDTEPRIPLSSGAMCDVFVRTGLLGHEPLQYISKQWLTSTRWHGFFSELALYKVQLKSLQGRVVPTLINVYAAVGAIDVAMKLPHASFWIEASADMPNVLKKRCVRAYEQLHAAGVLHGDVELRHMLIGGDARVTLIDFQESKALAPNPAVQLAAASPEELRFEMRKVKYRLDYEGARELEHQRVLRAKRRSRGANDVRDPPVGLAEWESDWHASRPDPRRFVVPGQSTEDLERAIEHFLDIVDKLERDGDPDDERQSVPSRKRSPEFKRPAVPRKPANSSRRKVPPPVSPRPPKRKADCDEENQSKRARKLSPPPPAPQPSPPNKRKREPEPDVYLDLDEPHPPKRLALEVTSTIVAQSLPSDIPAPPPPVVVQPKSPLTPVQVPRSIMSRWIGKLWKVMS</sequence>
<name>A0ABQ0LF38_MYCCL</name>
<accession>A0ABQ0LF38</accession>
<dbReference type="InterPro" id="IPR011009">
    <property type="entry name" value="Kinase-like_dom_sf"/>
</dbReference>
<keyword evidence="2" id="KW-0723">Serine/threonine-protein kinase</keyword>
<proteinExistence type="predicted"/>
<evidence type="ECO:0000313" key="2">
    <source>
        <dbReference type="EMBL" id="GAT49745.1"/>
    </source>
</evidence>
<dbReference type="GO" id="GO:0004674">
    <property type="term" value="F:protein serine/threonine kinase activity"/>
    <property type="evidence" value="ECO:0007669"/>
    <property type="project" value="UniProtKB-KW"/>
</dbReference>
<dbReference type="PANTHER" id="PTHR37171">
    <property type="entry name" value="SERINE/THREONINE-PROTEIN KINASE YRZF-RELATED"/>
    <property type="match status" value="1"/>
</dbReference>
<dbReference type="PANTHER" id="PTHR37171:SF1">
    <property type="entry name" value="SERINE_THREONINE-PROTEIN KINASE YRZF-RELATED"/>
    <property type="match status" value="1"/>
</dbReference>
<feature type="region of interest" description="Disordered" evidence="1">
    <location>
        <begin position="458"/>
        <end position="479"/>
    </location>
</feature>
<dbReference type="SUPFAM" id="SSF56112">
    <property type="entry name" value="Protein kinase-like (PK-like)"/>
    <property type="match status" value="1"/>
</dbReference>
<dbReference type="InterPro" id="IPR052396">
    <property type="entry name" value="Meiotic_Drive_Suppr_Kinase"/>
</dbReference>
<reference evidence="2" key="1">
    <citation type="submission" date="2014-09" db="EMBL/GenBank/DDBJ databases">
        <title>Genome sequence of the luminous mushroom Mycena chlorophos for searching fungal bioluminescence genes.</title>
        <authorList>
            <person name="Tanaka Y."/>
            <person name="Kasuga D."/>
            <person name="Oba Y."/>
            <person name="Hase S."/>
            <person name="Sato K."/>
            <person name="Oba Y."/>
            <person name="Sakakibara Y."/>
        </authorList>
    </citation>
    <scope>NUCLEOTIDE SEQUENCE</scope>
</reference>
<protein>
    <submittedName>
        <fullName evidence="2">Serine/threonine protein kinase</fullName>
    </submittedName>
</protein>
<evidence type="ECO:0000313" key="3">
    <source>
        <dbReference type="Proteomes" id="UP000815677"/>
    </source>
</evidence>
<dbReference type="Gene3D" id="1.10.510.10">
    <property type="entry name" value="Transferase(Phosphotransferase) domain 1"/>
    <property type="match status" value="1"/>
</dbReference>
<gene>
    <name evidence="2" type="ORF">MCHLO_07036</name>
</gene>
<keyword evidence="3" id="KW-1185">Reference proteome</keyword>
<feature type="region of interest" description="Disordered" evidence="1">
    <location>
        <begin position="27"/>
        <end position="71"/>
    </location>
</feature>
<keyword evidence="2" id="KW-0418">Kinase</keyword>
<feature type="region of interest" description="Disordered" evidence="1">
    <location>
        <begin position="342"/>
        <end position="440"/>
    </location>
</feature>
<keyword evidence="2" id="KW-0808">Transferase</keyword>
<feature type="compositionally biased region" description="Pro residues" evidence="1">
    <location>
        <begin position="410"/>
        <end position="421"/>
    </location>
</feature>